<proteinExistence type="predicted"/>
<organism evidence="3">
    <name type="scientific">Cucumis melo</name>
    <name type="common">Muskmelon</name>
    <dbReference type="NCBI Taxonomy" id="3656"/>
    <lineage>
        <taxon>Eukaryota</taxon>
        <taxon>Viridiplantae</taxon>
        <taxon>Streptophyta</taxon>
        <taxon>Embryophyta</taxon>
        <taxon>Tracheophyta</taxon>
        <taxon>Spermatophyta</taxon>
        <taxon>Magnoliopsida</taxon>
        <taxon>eudicotyledons</taxon>
        <taxon>Gunneridae</taxon>
        <taxon>Pentapetalae</taxon>
        <taxon>rosids</taxon>
        <taxon>fabids</taxon>
        <taxon>Cucurbitales</taxon>
        <taxon>Cucurbitaceae</taxon>
        <taxon>Benincaseae</taxon>
        <taxon>Cucumis</taxon>
    </lineage>
</organism>
<keyword evidence="2" id="KW-1133">Transmembrane helix</keyword>
<keyword evidence="2" id="KW-0812">Transmembrane</keyword>
<feature type="transmembrane region" description="Helical" evidence="2">
    <location>
        <begin position="161"/>
        <end position="184"/>
    </location>
</feature>
<reference evidence="3" key="1">
    <citation type="submission" date="2023-03" db="UniProtKB">
        <authorList>
            <consortium name="EnsemblPlants"/>
        </authorList>
    </citation>
    <scope>IDENTIFICATION</scope>
</reference>
<feature type="region of interest" description="Disordered" evidence="1">
    <location>
        <begin position="1"/>
        <end position="40"/>
    </location>
</feature>
<accession>A0A9I9CQS0</accession>
<dbReference type="Gramene" id="MELO3C007014.2.1">
    <property type="protein sequence ID" value="MELO3C007014.2.1"/>
    <property type="gene ID" value="MELO3C007014.2"/>
</dbReference>
<name>A0A9I9CQS0_CUCME</name>
<dbReference type="PANTHER" id="PTHR36042:SF1">
    <property type="entry name" value="OS05G0490900 PROTEIN"/>
    <property type="match status" value="1"/>
</dbReference>
<sequence length="239" mass="26553">CHSLSSVLSPSKTDRSIQSSLPSPPVVSRRPEKPYARRGFSPHSSLAAKFLPYQKRRLKGLKEELGVMSATLLSYCNPSLACNYARMDLKRMALGHLRSIGRRNNGHRKLTVFAVTEGSAKSSESEETIPSWAKLDSEEPPPWAKEERKETGTQQGFQVPFYVYLLASSITAIAAIGSVFEYVNQKPVFGIINSDSILYAPLLGFFAFTGIPTAAFLWFKSVEVANKEAEDQDRRDGYL</sequence>
<evidence type="ECO:0000256" key="1">
    <source>
        <dbReference type="SAM" id="MobiDB-lite"/>
    </source>
</evidence>
<protein>
    <submittedName>
        <fullName evidence="3">Uncharacterized protein</fullName>
    </submittedName>
</protein>
<dbReference type="PANTHER" id="PTHR36042">
    <property type="entry name" value="OS05G0490900 PROTEIN"/>
    <property type="match status" value="1"/>
</dbReference>
<dbReference type="EnsemblPlants" id="MELO3C007014.2.1">
    <property type="protein sequence ID" value="MELO3C007014.2.1"/>
    <property type="gene ID" value="MELO3C007014.2"/>
</dbReference>
<feature type="region of interest" description="Disordered" evidence="1">
    <location>
        <begin position="121"/>
        <end position="151"/>
    </location>
</feature>
<evidence type="ECO:0000313" key="3">
    <source>
        <dbReference type="EnsemblPlants" id="MELO3C007014.2.1"/>
    </source>
</evidence>
<feature type="compositionally biased region" description="Polar residues" evidence="1">
    <location>
        <begin position="1"/>
        <end position="11"/>
    </location>
</feature>
<feature type="transmembrane region" description="Helical" evidence="2">
    <location>
        <begin position="196"/>
        <end position="219"/>
    </location>
</feature>
<evidence type="ECO:0000256" key="2">
    <source>
        <dbReference type="SAM" id="Phobius"/>
    </source>
</evidence>
<keyword evidence="2" id="KW-0472">Membrane</keyword>
<dbReference type="AlphaFoldDB" id="A0A9I9CQS0"/>